<feature type="compositionally biased region" description="Basic and acidic residues" evidence="1">
    <location>
        <begin position="340"/>
        <end position="350"/>
    </location>
</feature>
<feature type="region of interest" description="Disordered" evidence="1">
    <location>
        <begin position="196"/>
        <end position="392"/>
    </location>
</feature>
<evidence type="ECO:0000313" key="3">
    <source>
        <dbReference type="Proteomes" id="UP001175211"/>
    </source>
</evidence>
<evidence type="ECO:0000256" key="1">
    <source>
        <dbReference type="SAM" id="MobiDB-lite"/>
    </source>
</evidence>
<feature type="compositionally biased region" description="Basic and acidic residues" evidence="1">
    <location>
        <begin position="271"/>
        <end position="283"/>
    </location>
</feature>
<dbReference type="EMBL" id="JAUEPS010000020">
    <property type="protein sequence ID" value="KAK0457757.1"/>
    <property type="molecule type" value="Genomic_DNA"/>
</dbReference>
<reference evidence="2" key="1">
    <citation type="submission" date="2023-06" db="EMBL/GenBank/DDBJ databases">
        <authorList>
            <consortium name="Lawrence Berkeley National Laboratory"/>
            <person name="Ahrendt S."/>
            <person name="Sahu N."/>
            <person name="Indic B."/>
            <person name="Wong-Bajracharya J."/>
            <person name="Merenyi Z."/>
            <person name="Ke H.-M."/>
            <person name="Monk M."/>
            <person name="Kocsube S."/>
            <person name="Drula E."/>
            <person name="Lipzen A."/>
            <person name="Balint B."/>
            <person name="Henrissat B."/>
            <person name="Andreopoulos B."/>
            <person name="Martin F.M."/>
            <person name="Harder C.B."/>
            <person name="Rigling D."/>
            <person name="Ford K.L."/>
            <person name="Foster G.D."/>
            <person name="Pangilinan J."/>
            <person name="Papanicolaou A."/>
            <person name="Barry K."/>
            <person name="LaButti K."/>
            <person name="Viragh M."/>
            <person name="Koriabine M."/>
            <person name="Yan M."/>
            <person name="Riley R."/>
            <person name="Champramary S."/>
            <person name="Plett K.L."/>
            <person name="Tsai I.J."/>
            <person name="Slot J."/>
            <person name="Sipos G."/>
            <person name="Plett J."/>
            <person name="Nagy L.G."/>
            <person name="Grigoriev I.V."/>
        </authorList>
    </citation>
    <scope>NUCLEOTIDE SEQUENCE</scope>
    <source>
        <strain evidence="2">CCBAS 213</strain>
    </source>
</reference>
<comment type="caution">
    <text evidence="2">The sequence shown here is derived from an EMBL/GenBank/DDBJ whole genome shotgun (WGS) entry which is preliminary data.</text>
</comment>
<accession>A0AA39N4M9</accession>
<name>A0AA39N4M9_ARMTA</name>
<gene>
    <name evidence="2" type="ORF">EV420DRAFT_1643614</name>
</gene>
<keyword evidence="3" id="KW-1185">Reference proteome</keyword>
<organism evidence="2 3">
    <name type="scientific">Armillaria tabescens</name>
    <name type="common">Ringless honey mushroom</name>
    <name type="synonym">Agaricus tabescens</name>
    <dbReference type="NCBI Taxonomy" id="1929756"/>
    <lineage>
        <taxon>Eukaryota</taxon>
        <taxon>Fungi</taxon>
        <taxon>Dikarya</taxon>
        <taxon>Basidiomycota</taxon>
        <taxon>Agaricomycotina</taxon>
        <taxon>Agaricomycetes</taxon>
        <taxon>Agaricomycetidae</taxon>
        <taxon>Agaricales</taxon>
        <taxon>Marasmiineae</taxon>
        <taxon>Physalacriaceae</taxon>
        <taxon>Desarmillaria</taxon>
    </lineage>
</organism>
<proteinExistence type="predicted"/>
<feature type="compositionally biased region" description="Basic and acidic residues" evidence="1">
    <location>
        <begin position="367"/>
        <end position="380"/>
    </location>
</feature>
<dbReference type="AlphaFoldDB" id="A0AA39N4M9"/>
<evidence type="ECO:0000313" key="2">
    <source>
        <dbReference type="EMBL" id="KAK0457757.1"/>
    </source>
</evidence>
<feature type="region of interest" description="Disordered" evidence="1">
    <location>
        <begin position="415"/>
        <end position="470"/>
    </location>
</feature>
<dbReference type="RefSeq" id="XP_060330056.1">
    <property type="nucleotide sequence ID" value="XM_060477538.1"/>
</dbReference>
<dbReference type="Proteomes" id="UP001175211">
    <property type="component" value="Unassembled WGS sequence"/>
</dbReference>
<feature type="compositionally biased region" description="Basic and acidic residues" evidence="1">
    <location>
        <begin position="247"/>
        <end position="262"/>
    </location>
</feature>
<feature type="compositionally biased region" description="Basic residues" evidence="1">
    <location>
        <begin position="227"/>
        <end position="243"/>
    </location>
</feature>
<protein>
    <submittedName>
        <fullName evidence="2">Uncharacterized protein</fullName>
    </submittedName>
</protein>
<dbReference type="GeneID" id="85361086"/>
<sequence>MHENYWVGAGIGYVVEKEWKVKMEAEFTPTRKCNANFRSGVARRMFNELPKEVRDEWAKEAKSSAVAAKKEYESALKMPPSDNPIVRQQCLNNVGAFLGPILEGVRRATGCHVIAIVGGPMTIYDGEISTMNVTAGRNLDPTPIPFPSWKPKKFADFMDFMTEYLETAYTEKDKIAAGIPAVHPPEWDTLSVMRKKQNFDSESSESESSDESDELSSSSDSEEETGKKRRRRKSSGGRARKRVTCANEDRAKGPPNRDVDKRKAARKARKGPTEEDDGKREASEETANQKSAIAEDTSSEDDEIPSGPRLSEYEHQRNANIKAIAEDPQMIEIQNAMKQFADERARERKTNVTPRPRPHKQKGQTEPSRHSQRLEGRKEGSAGGTMSALKDDDMIVDEVAPGKRMVVGMGVPSNSDAAAGVEGPATPCQDGNEACSPGPGVPQPTPSSETDPDTAASTEIPCNVAPPTDPTAPEWLKTALSELTAMNLGAQFVKILYTWANVERLWGYENVRVGPHVKTRPLELGKWVSVGRIRSKEPQINAKDLDQFKRTWVVWWRTMQPEWRALKETDNIGAWTREFYGSDWSSLKFPDQNGLLGVLATLSWWDITARSMGDDVRGDAGMVGCRLGDGWAFTCTSGRRGRE</sequence>
<feature type="compositionally biased region" description="Acidic residues" evidence="1">
    <location>
        <begin position="202"/>
        <end position="214"/>
    </location>
</feature>